<organism evidence="12 13">
    <name type="scientific">Photinus pyralis</name>
    <name type="common">Common eastern firefly</name>
    <name type="synonym">Lampyris pyralis</name>
    <dbReference type="NCBI Taxonomy" id="7054"/>
    <lineage>
        <taxon>Eukaryota</taxon>
        <taxon>Metazoa</taxon>
        <taxon>Ecdysozoa</taxon>
        <taxon>Arthropoda</taxon>
        <taxon>Hexapoda</taxon>
        <taxon>Insecta</taxon>
        <taxon>Pterygota</taxon>
        <taxon>Neoptera</taxon>
        <taxon>Endopterygota</taxon>
        <taxon>Coleoptera</taxon>
        <taxon>Polyphaga</taxon>
        <taxon>Elateriformia</taxon>
        <taxon>Elateroidea</taxon>
        <taxon>Lampyridae</taxon>
        <taxon>Lampyrinae</taxon>
        <taxon>Photinus</taxon>
    </lineage>
</organism>
<reference evidence="12 13" key="1">
    <citation type="journal article" date="2018" name="Elife">
        <title>Firefly genomes illuminate parallel origins of bioluminescence in beetles.</title>
        <authorList>
            <person name="Fallon T.R."/>
            <person name="Lower S.E."/>
            <person name="Chang C.H."/>
            <person name="Bessho-Uehara M."/>
            <person name="Martin G.J."/>
            <person name="Bewick A.J."/>
            <person name="Behringer M."/>
            <person name="Debat H.J."/>
            <person name="Wong I."/>
            <person name="Day J.C."/>
            <person name="Suvorov A."/>
            <person name="Silva C.J."/>
            <person name="Stanger-Hall K.F."/>
            <person name="Hall D.W."/>
            <person name="Schmitz R.J."/>
            <person name="Nelson D.R."/>
            <person name="Lewis S.M."/>
            <person name="Shigenobu S."/>
            <person name="Bybee S.M."/>
            <person name="Larracuente A.M."/>
            <person name="Oba Y."/>
            <person name="Weng J.K."/>
        </authorList>
    </citation>
    <scope>NUCLEOTIDE SEQUENCE [LARGE SCALE GENOMIC DNA]</scope>
    <source>
        <strain evidence="12">1611_PpyrPB1</strain>
        <tissue evidence="12">Whole body</tissue>
    </source>
</reference>
<keyword evidence="13" id="KW-1185">Reference proteome</keyword>
<evidence type="ECO:0000259" key="10">
    <source>
        <dbReference type="PROSITE" id="PS50038"/>
    </source>
</evidence>
<evidence type="ECO:0008006" key="14">
    <source>
        <dbReference type="Google" id="ProtNLM"/>
    </source>
</evidence>
<dbReference type="Gene3D" id="1.10.2000.10">
    <property type="entry name" value="Frizzled cysteine-rich domain"/>
    <property type="match status" value="1"/>
</dbReference>
<dbReference type="InterPro" id="IPR020067">
    <property type="entry name" value="Frizzled_dom"/>
</dbReference>
<dbReference type="Proteomes" id="UP000327044">
    <property type="component" value="Unassembled WGS sequence"/>
</dbReference>
<dbReference type="InterPro" id="IPR038178">
    <property type="entry name" value="Kringle_sf"/>
</dbReference>
<proteinExistence type="predicted"/>
<dbReference type="PRINTS" id="PR00018">
    <property type="entry name" value="KRINGLE"/>
</dbReference>
<evidence type="ECO:0000256" key="2">
    <source>
        <dbReference type="ARBA" id="ARBA00022553"/>
    </source>
</evidence>
<protein>
    <recommendedName>
        <fullName evidence="14">Kringle domain-containing protein</fullName>
    </recommendedName>
</protein>
<dbReference type="InParanoid" id="A0A5N4A378"/>
<dbReference type="GO" id="GO:0005524">
    <property type="term" value="F:ATP binding"/>
    <property type="evidence" value="ECO:0007669"/>
    <property type="project" value="UniProtKB-KW"/>
</dbReference>
<evidence type="ECO:0000256" key="1">
    <source>
        <dbReference type="ARBA" id="ARBA00004479"/>
    </source>
</evidence>
<dbReference type="SMART" id="SM00130">
    <property type="entry name" value="KR"/>
    <property type="match status" value="1"/>
</dbReference>
<keyword evidence="3 7" id="KW-0420">Kringle</keyword>
<feature type="compositionally biased region" description="Polar residues" evidence="8">
    <location>
        <begin position="329"/>
        <end position="362"/>
    </location>
</feature>
<feature type="compositionally biased region" description="Low complexity" evidence="8">
    <location>
        <begin position="437"/>
        <end position="454"/>
    </location>
</feature>
<feature type="region of interest" description="Disordered" evidence="8">
    <location>
        <begin position="327"/>
        <end position="369"/>
    </location>
</feature>
<keyword evidence="4" id="KW-0547">Nucleotide-binding</keyword>
<keyword evidence="2" id="KW-0597">Phosphoprotein</keyword>
<gene>
    <name evidence="12" type="ORF">PPYR_03567</name>
</gene>
<dbReference type="EMBL" id="VVIM01000011">
    <property type="protein sequence ID" value="KAB0791767.1"/>
    <property type="molecule type" value="Genomic_DNA"/>
</dbReference>
<evidence type="ECO:0000313" key="12">
    <source>
        <dbReference type="EMBL" id="KAB0791767.1"/>
    </source>
</evidence>
<comment type="caution">
    <text evidence="7">Lacks conserved residue(s) required for the propagation of feature annotation.</text>
</comment>
<keyword evidence="6" id="KW-1015">Disulfide bond</keyword>
<dbReference type="PROSITE" id="PS50038">
    <property type="entry name" value="FZ"/>
    <property type="match status" value="1"/>
</dbReference>
<keyword evidence="5" id="KW-0067">ATP-binding</keyword>
<evidence type="ECO:0000256" key="5">
    <source>
        <dbReference type="ARBA" id="ARBA00022840"/>
    </source>
</evidence>
<feature type="domain" description="FZ" evidence="10">
    <location>
        <begin position="15"/>
        <end position="177"/>
    </location>
</feature>
<evidence type="ECO:0000256" key="9">
    <source>
        <dbReference type="SAM" id="Phobius"/>
    </source>
</evidence>
<dbReference type="Gene3D" id="2.40.20.10">
    <property type="entry name" value="Plasminogen Kringle 4"/>
    <property type="match status" value="1"/>
</dbReference>
<name>A0A5N4A378_PHOPY</name>
<dbReference type="InterPro" id="IPR050759">
    <property type="entry name" value="Serine_protease_kringle"/>
</dbReference>
<dbReference type="InterPro" id="IPR013806">
    <property type="entry name" value="Kringle-like"/>
</dbReference>
<keyword evidence="9" id="KW-0812">Transmembrane</keyword>
<evidence type="ECO:0000256" key="3">
    <source>
        <dbReference type="ARBA" id="ARBA00022572"/>
    </source>
</evidence>
<evidence type="ECO:0000256" key="6">
    <source>
        <dbReference type="ARBA" id="ARBA00023157"/>
    </source>
</evidence>
<feature type="compositionally biased region" description="Basic and acidic residues" evidence="8">
    <location>
        <begin position="465"/>
        <end position="475"/>
    </location>
</feature>
<dbReference type="InterPro" id="IPR000001">
    <property type="entry name" value="Kringle"/>
</dbReference>
<evidence type="ECO:0000259" key="11">
    <source>
        <dbReference type="PROSITE" id="PS50070"/>
    </source>
</evidence>
<comment type="caution">
    <text evidence="12">The sequence shown here is derived from an EMBL/GenBank/DDBJ whole genome shotgun (WGS) entry which is preliminary data.</text>
</comment>
<sequence>MEDLSQIANTSDYDVTQPFCQTYQGTTCREYLDGKLIFVQPPYTQENIEIKLEQAVLVVSQSNEISTSCSKFAIPSLCFSAFPICIDPKHVAHYQKDFTKKYLAEQDKSIFKNLRNKLSMSLQRICKEECELLEKELCRREYAIAKRHPIISQPLELDECEFLPDESDKNSMYCLSLGVERTQNVNEDELCYWDYGESYRGVYDATISNKKCIRWSHQFTIALSEYPELSGHSYCRNPGRTEAEPFCFVDQTRKEVCGLPKCASMLWMYLIVGGLIVLIIAVVIILSIYCHRARKRRKTRLQNVSMAPCRCDFDRSSQMSVPTADKNIYGNTGPNSPMELNTLLPTRINNMPPRSQSSQRNGFQPAPQYTYKEGDLHEFLIANSPNEGKSSYCKPAEAHPRHSSKSSHASDSPTVCASSADPPHIWDLKKVSSNKLNESQSSLTSHSSSLGNSNKTQSTSLSNENSKRKSIDRRSNKNIRPENVPEGYAPKNIVVNSNGDTFETKLTF</sequence>
<feature type="domain" description="Kringle" evidence="11">
    <location>
        <begin position="190"/>
        <end position="262"/>
    </location>
</feature>
<keyword evidence="9" id="KW-0472">Membrane</keyword>
<evidence type="ECO:0000256" key="7">
    <source>
        <dbReference type="PROSITE-ProRule" id="PRU00121"/>
    </source>
</evidence>
<feature type="compositionally biased region" description="Polar residues" evidence="8">
    <location>
        <begin position="455"/>
        <end position="464"/>
    </location>
</feature>
<comment type="subcellular location">
    <subcellularLocation>
        <location evidence="1">Membrane</location>
        <topology evidence="1">Single-pass type I membrane protein</topology>
    </subcellularLocation>
</comment>
<dbReference type="GO" id="GO:0016020">
    <property type="term" value="C:membrane"/>
    <property type="evidence" value="ECO:0007669"/>
    <property type="project" value="UniProtKB-SubCell"/>
</dbReference>
<dbReference type="Pfam" id="PF00051">
    <property type="entry name" value="Kringle"/>
    <property type="match status" value="1"/>
</dbReference>
<dbReference type="PANTHER" id="PTHR24261:SF7">
    <property type="entry name" value="KRINGLE DOMAIN-CONTAINING PROTEIN"/>
    <property type="match status" value="1"/>
</dbReference>
<accession>A0A5N4A378</accession>
<dbReference type="SUPFAM" id="SSF57440">
    <property type="entry name" value="Kringle-like"/>
    <property type="match status" value="1"/>
</dbReference>
<dbReference type="PROSITE" id="PS50070">
    <property type="entry name" value="KRINGLE_2"/>
    <property type="match status" value="1"/>
</dbReference>
<dbReference type="AlphaFoldDB" id="A0A5N4A378"/>
<keyword evidence="9" id="KW-1133">Transmembrane helix</keyword>
<dbReference type="PANTHER" id="PTHR24261">
    <property type="entry name" value="PLASMINOGEN-RELATED"/>
    <property type="match status" value="1"/>
</dbReference>
<evidence type="ECO:0000256" key="4">
    <source>
        <dbReference type="ARBA" id="ARBA00022741"/>
    </source>
</evidence>
<feature type="region of interest" description="Disordered" evidence="8">
    <location>
        <begin position="437"/>
        <end position="500"/>
    </location>
</feature>
<feature type="region of interest" description="Disordered" evidence="8">
    <location>
        <begin position="390"/>
        <end position="420"/>
    </location>
</feature>
<dbReference type="InterPro" id="IPR036790">
    <property type="entry name" value="Frizzled_dom_sf"/>
</dbReference>
<evidence type="ECO:0000256" key="8">
    <source>
        <dbReference type="SAM" id="MobiDB-lite"/>
    </source>
</evidence>
<evidence type="ECO:0000313" key="13">
    <source>
        <dbReference type="Proteomes" id="UP000327044"/>
    </source>
</evidence>
<feature type="transmembrane region" description="Helical" evidence="9">
    <location>
        <begin position="266"/>
        <end position="290"/>
    </location>
</feature>